<dbReference type="InterPro" id="IPR041719">
    <property type="entry name" value="Ferritin_prok"/>
</dbReference>
<dbReference type="CDD" id="cd01055">
    <property type="entry name" value="Nonheme_Ferritin"/>
    <property type="match status" value="1"/>
</dbReference>
<evidence type="ECO:0000313" key="11">
    <source>
        <dbReference type="EMBL" id="MBI6872883.1"/>
    </source>
</evidence>
<dbReference type="GO" id="GO:0006826">
    <property type="term" value="P:iron ion transport"/>
    <property type="evidence" value="ECO:0007669"/>
    <property type="project" value="InterPro"/>
</dbReference>
<name>A0A934HTA0_9CLOT</name>
<evidence type="ECO:0000256" key="2">
    <source>
        <dbReference type="ARBA" id="ARBA00006950"/>
    </source>
</evidence>
<sequence length="169" mass="19353">MLSDKLMNAINDQINYELYSANVYLAMQAYFASNDLDGFANFFKVQIQEETFHANKFFDYLSQMGGRVIISAMPAPQSDFESVLHVFKEALAHERTVTQRVYNLMDIATEEREHATISLLKWFIDEQVEEETNFGGIVKRLERMGEDSAALYMLDAELASRVFTPPTNA</sequence>
<dbReference type="InterPro" id="IPR009040">
    <property type="entry name" value="Ferritin-like_diiron"/>
</dbReference>
<evidence type="ECO:0000256" key="9">
    <source>
        <dbReference type="RuleBase" id="RU361145"/>
    </source>
</evidence>
<keyword evidence="3 9" id="KW-0409">Iron storage</keyword>
<keyword evidence="9" id="KW-0963">Cytoplasm</keyword>
<dbReference type="FunFam" id="1.20.1260.10:FF:000001">
    <property type="entry name" value="Non-heme ferritin"/>
    <property type="match status" value="1"/>
</dbReference>
<dbReference type="PROSITE" id="PS50905">
    <property type="entry name" value="FERRITIN_LIKE"/>
    <property type="match status" value="1"/>
</dbReference>
<comment type="catalytic activity">
    <reaction evidence="7 9">
        <text>4 Fe(2+) + O2 + 6 H2O = 4 iron(III) oxide-hydroxide + 12 H(+)</text>
        <dbReference type="Rhea" id="RHEA:11972"/>
        <dbReference type="ChEBI" id="CHEBI:15377"/>
        <dbReference type="ChEBI" id="CHEBI:15378"/>
        <dbReference type="ChEBI" id="CHEBI:15379"/>
        <dbReference type="ChEBI" id="CHEBI:29033"/>
        <dbReference type="ChEBI" id="CHEBI:78619"/>
        <dbReference type="EC" id="1.16.3.2"/>
    </reaction>
</comment>
<evidence type="ECO:0000256" key="4">
    <source>
        <dbReference type="ARBA" id="ARBA00022723"/>
    </source>
</evidence>
<dbReference type="GO" id="GO:0006879">
    <property type="term" value="P:intracellular iron ion homeostasis"/>
    <property type="evidence" value="ECO:0007669"/>
    <property type="project" value="UniProtKB-KW"/>
</dbReference>
<keyword evidence="4 8" id="KW-0479">Metal-binding</keyword>
<dbReference type="GO" id="GO:0008199">
    <property type="term" value="F:ferric iron binding"/>
    <property type="evidence" value="ECO:0007669"/>
    <property type="project" value="InterPro"/>
</dbReference>
<dbReference type="InterPro" id="IPR001519">
    <property type="entry name" value="Ferritin"/>
</dbReference>
<keyword evidence="6 8" id="KW-0408">Iron</keyword>
<dbReference type="GO" id="GO:0004322">
    <property type="term" value="F:ferroxidase activity"/>
    <property type="evidence" value="ECO:0007669"/>
    <property type="project" value="TreeGrafter"/>
</dbReference>
<reference evidence="11" key="1">
    <citation type="submission" date="2020-12" db="EMBL/GenBank/DDBJ databases">
        <title>Clostridium thailandense sp. nov., a novel acetogenic bacterium isolated from peat land soil in Thailand.</title>
        <authorList>
            <person name="Chaikitkaew S."/>
            <person name="Birkeland N.K."/>
        </authorList>
    </citation>
    <scope>NUCLEOTIDE SEQUENCE</scope>
    <source>
        <strain evidence="11">DSM 17425</strain>
    </source>
</reference>
<feature type="binding site" evidence="8">
    <location>
        <position position="53"/>
    </location>
    <ligand>
        <name>Fe cation</name>
        <dbReference type="ChEBI" id="CHEBI:24875"/>
        <label>1</label>
    </ligand>
</feature>
<evidence type="ECO:0000256" key="1">
    <source>
        <dbReference type="ARBA" id="ARBA00002485"/>
    </source>
</evidence>
<feature type="domain" description="Ferritin-like diiron" evidence="10">
    <location>
        <begin position="1"/>
        <end position="145"/>
    </location>
</feature>
<feature type="binding site" evidence="8">
    <location>
        <position position="50"/>
    </location>
    <ligand>
        <name>Fe cation</name>
        <dbReference type="ChEBI" id="CHEBI:24875"/>
        <label>1</label>
    </ligand>
</feature>
<dbReference type="SUPFAM" id="SSF47240">
    <property type="entry name" value="Ferritin-like"/>
    <property type="match status" value="1"/>
</dbReference>
<feature type="binding site" evidence="8">
    <location>
        <position position="94"/>
    </location>
    <ligand>
        <name>Fe cation</name>
        <dbReference type="ChEBI" id="CHEBI:24875"/>
        <label>1</label>
    </ligand>
</feature>
<dbReference type="GO" id="GO:0008198">
    <property type="term" value="F:ferrous iron binding"/>
    <property type="evidence" value="ECO:0007669"/>
    <property type="project" value="TreeGrafter"/>
</dbReference>
<feature type="binding site" evidence="8">
    <location>
        <position position="17"/>
    </location>
    <ligand>
        <name>Fe cation</name>
        <dbReference type="ChEBI" id="CHEBI:24875"/>
        <label>1</label>
    </ligand>
</feature>
<dbReference type="InterPro" id="IPR008331">
    <property type="entry name" value="Ferritin_DPS_dom"/>
</dbReference>
<comment type="similarity">
    <text evidence="2 9">Belongs to the ferritin family. Prokaryotic subfamily.</text>
</comment>
<dbReference type="PANTHER" id="PTHR11431:SF127">
    <property type="entry name" value="BACTERIAL NON-HEME FERRITIN"/>
    <property type="match status" value="1"/>
</dbReference>
<feature type="binding site" evidence="8">
    <location>
        <position position="127"/>
    </location>
    <ligand>
        <name>Fe cation</name>
        <dbReference type="ChEBI" id="CHEBI:24875"/>
        <label>1</label>
    </ligand>
</feature>
<dbReference type="EC" id="1.16.3.2" evidence="9"/>
<keyword evidence="12" id="KW-1185">Reference proteome</keyword>
<dbReference type="EMBL" id="JAEEGB010000009">
    <property type="protein sequence ID" value="MBI6872883.1"/>
    <property type="molecule type" value="Genomic_DNA"/>
</dbReference>
<dbReference type="Gene3D" id="1.20.1260.10">
    <property type="match status" value="1"/>
</dbReference>
<dbReference type="PANTHER" id="PTHR11431">
    <property type="entry name" value="FERRITIN"/>
    <property type="match status" value="1"/>
</dbReference>
<dbReference type="AlphaFoldDB" id="A0A934HTA0"/>
<evidence type="ECO:0000256" key="6">
    <source>
        <dbReference type="ARBA" id="ARBA00023004"/>
    </source>
</evidence>
<dbReference type="RefSeq" id="WP_211142371.1">
    <property type="nucleotide sequence ID" value="NZ_JAEEGB010000009.1"/>
</dbReference>
<comment type="function">
    <text evidence="1 9">Iron-storage protein.</text>
</comment>
<proteinExistence type="inferred from homology"/>
<evidence type="ECO:0000256" key="5">
    <source>
        <dbReference type="ARBA" id="ARBA00023002"/>
    </source>
</evidence>
<comment type="subcellular location">
    <subcellularLocation>
        <location evidence="9">Cytoplasm</location>
    </subcellularLocation>
</comment>
<evidence type="ECO:0000313" key="12">
    <source>
        <dbReference type="Proteomes" id="UP000622687"/>
    </source>
</evidence>
<accession>A0A934HTA0</accession>
<dbReference type="Pfam" id="PF00210">
    <property type="entry name" value="Ferritin"/>
    <property type="match status" value="1"/>
</dbReference>
<comment type="caution">
    <text evidence="11">The sequence shown here is derived from an EMBL/GenBank/DDBJ whole genome shotgun (WGS) entry which is preliminary data.</text>
</comment>
<dbReference type="InterPro" id="IPR012347">
    <property type="entry name" value="Ferritin-like"/>
</dbReference>
<evidence type="ECO:0000256" key="3">
    <source>
        <dbReference type="ARBA" id="ARBA00022434"/>
    </source>
</evidence>
<protein>
    <recommendedName>
        <fullName evidence="9">Ferritin</fullName>
        <ecNumber evidence="9">1.16.3.2</ecNumber>
    </recommendedName>
</protein>
<evidence type="ECO:0000259" key="10">
    <source>
        <dbReference type="PROSITE" id="PS50905"/>
    </source>
</evidence>
<evidence type="ECO:0000256" key="8">
    <source>
        <dbReference type="PIRSR" id="PIRSR601519-1"/>
    </source>
</evidence>
<dbReference type="GO" id="GO:0005829">
    <property type="term" value="C:cytosol"/>
    <property type="evidence" value="ECO:0007669"/>
    <property type="project" value="TreeGrafter"/>
</dbReference>
<keyword evidence="5" id="KW-0560">Oxidoreductase</keyword>
<evidence type="ECO:0000256" key="7">
    <source>
        <dbReference type="ARBA" id="ARBA00048035"/>
    </source>
</evidence>
<gene>
    <name evidence="11" type="ORF">I6U51_09220</name>
</gene>
<organism evidence="11 12">
    <name type="scientific">Clostridium aciditolerans</name>
    <dbReference type="NCBI Taxonomy" id="339861"/>
    <lineage>
        <taxon>Bacteria</taxon>
        <taxon>Bacillati</taxon>
        <taxon>Bacillota</taxon>
        <taxon>Clostridia</taxon>
        <taxon>Eubacteriales</taxon>
        <taxon>Clostridiaceae</taxon>
        <taxon>Clostridium</taxon>
    </lineage>
</organism>
<dbReference type="GO" id="GO:0042802">
    <property type="term" value="F:identical protein binding"/>
    <property type="evidence" value="ECO:0007669"/>
    <property type="project" value="UniProtKB-ARBA"/>
</dbReference>
<dbReference type="Proteomes" id="UP000622687">
    <property type="component" value="Unassembled WGS sequence"/>
</dbReference>
<dbReference type="InterPro" id="IPR009078">
    <property type="entry name" value="Ferritin-like_SF"/>
</dbReference>